<gene>
    <name evidence="1" type="ORF">CLIB1444_03S01948</name>
</gene>
<proteinExistence type="predicted"/>
<comment type="caution">
    <text evidence="1">The sequence shown here is derived from an EMBL/GenBank/DDBJ whole genome shotgun (WGS) entry which is preliminary data.</text>
</comment>
<evidence type="ECO:0000313" key="1">
    <source>
        <dbReference type="EMBL" id="CAH6719989.1"/>
    </source>
</evidence>
<sequence>MISSLKIPIDSRIASKFKMLKTKSSEVLGNSRAAGQSRLHDMNDRAMGFTNLGSNVNPIVDQVNSIESIDGLTAASTSLQTAIASADAEPIESVPLSDYEFHSSHSFIQEYLKSLPSGGDDTLKTSIKNYGDSLNSGNLRSFTEKVIQENKEDKDFEDWSFQRFTHQSKAPEVSIDFRSFQEYLLNQGFKPQQLEFLDGELTNEEIELKLNEIMDQNRREQRIKIIGENLSMRLSPPFMALVLLMII</sequence>
<dbReference type="Proteomes" id="UP001152531">
    <property type="component" value="Unassembled WGS sequence"/>
</dbReference>
<dbReference type="EMBL" id="CALSDN010000003">
    <property type="protein sequence ID" value="CAH6719989.1"/>
    <property type="molecule type" value="Genomic_DNA"/>
</dbReference>
<accession>A0ACA9Y5Q8</accession>
<protein>
    <submittedName>
        <fullName evidence="1">Uncharacterized protein</fullName>
    </submittedName>
</protein>
<name>A0ACA9Y5Q8_9ASCO</name>
<reference evidence="1" key="1">
    <citation type="submission" date="2022-06" db="EMBL/GenBank/DDBJ databases">
        <authorList>
            <person name="Legras J.-L."/>
            <person name="Devillers H."/>
            <person name="Grondin C."/>
        </authorList>
    </citation>
    <scope>NUCLEOTIDE SEQUENCE</scope>
    <source>
        <strain evidence="1">CLIB 1444</strain>
    </source>
</reference>
<keyword evidence="2" id="KW-1185">Reference proteome</keyword>
<organism evidence="1 2">
    <name type="scientific">[Candida] jaroonii</name>
    <dbReference type="NCBI Taxonomy" id="467808"/>
    <lineage>
        <taxon>Eukaryota</taxon>
        <taxon>Fungi</taxon>
        <taxon>Dikarya</taxon>
        <taxon>Ascomycota</taxon>
        <taxon>Saccharomycotina</taxon>
        <taxon>Pichiomycetes</taxon>
        <taxon>Debaryomycetaceae</taxon>
        <taxon>Yamadazyma</taxon>
    </lineage>
</organism>
<evidence type="ECO:0000313" key="2">
    <source>
        <dbReference type="Proteomes" id="UP001152531"/>
    </source>
</evidence>